<evidence type="ECO:0000313" key="3">
    <source>
        <dbReference type="Proteomes" id="UP000504627"/>
    </source>
</evidence>
<reference evidence="4" key="1">
    <citation type="submission" date="2025-08" db="UniProtKB">
        <authorList>
            <consortium name="RefSeq"/>
        </authorList>
    </citation>
    <scope>IDENTIFICATION</scope>
    <source>
        <tissue evidence="4">Muscle</tissue>
    </source>
</reference>
<accession>A0A6J2H504</accession>
<sequence length="1384" mass="150301">MQAAKTPAAQKRPPRIALQELQLQPSADRTGLTPLFHRLRLKDHDCATPVSRAWGPCSRVTKVPCTPGPLRSAALLPPSSTTSMPCTPGPQNSTTLEPSRTSTLGPHSSEFPRTPTLKPGASEAPSNPALMPGVLEPTSGTSPEAPGSPIPKVSTPKHPDNTVPAPLCSLVQRLSNTEPSSITVPASMCSSIPVPSTLEPSGNTVPAPPCNSIPVPSTLESSGKALPDPLCNSIPVPSTLESSGKAVPAPLCNSSPVASTPKSPGSAIKAPLCSSIIGPCTPGPPGTSSTPQNVSFHGWQVAPPDFSCSPVASESPSGDKSAGPLPCQGTPEGAESPAPAPPEQSPPGLASIGTSVLEPAGSEATIAPVTSPESAPGAVSWMLPLEWLEKTLNVPSLMESLQHSLPLHMPRQDANCSVTPVSTTVTGTSKTPVASVDAGTSMTPVSTAVTGTSTTPVASVVPGTSTTPVASVVPGTSTTPVASVVAGTSTTPVASVVAGTSTTPVASVVAGTSTTPVASVVAGTSTTPVASVVAGTFVTIQDLWERSINRSGGGLLCAKDSATETDSLLWRCPPEEMKTLPRAELEGRLESTLIIIEALALQLRGLQGSQRLLPGVGPAEQRDAITQTDITRPEGEEEIYHHLYLEQWKKTAALQRQRGAEQDLQQELELAAKNVTGWRSQCLLFRGLVDAAFQRLQDEKGALTQEREQVRALVSRCKAVLERVPSKLKSCLEERDVMRQRADEALRAKEEGYRFLEAFRAHASAQISARDQSLASQRELCTLLAEAVDLQKSLSAEAQAFRKIRDVTFENLQKERKAMNVEREQVRALMSRCKAVLERVPSKLQSCLEERDAKRQRADEALQAKEEVSHQLQETSMALQNAEAQLEQLTVANSRLATDLSSAMTNHASVEQERDALQQDNKKQQEKMDELAQENKTLKGRCDELCQELLEATEWREFLDQENNMSRMQLLEVEARLNSTQATLQERTLQHEKLMDSHQRLREEQAALSKEVESTKAELLNVQMKRSKVSWCSKDIAECHTRLQELADCLKAALEEQDNDDAPSRSKAWTPAGRATGWQTPRRAWTPAFRTPAHRTPHCTGSSFVGSVLKAMSGKDANEATRGGSAVTKDKLTSTPKPEDPEESLLESVKELKAVVSNLAMLSFRIQELEQSEFKALQMEISNLQLRLETVTEENQEKMDVQAATIAKLNKALRTKIESEKELQDVVKQQEEKMLKLIDKSGEVTMLKEEVSQLKRSLQRAETEAKVLWEEMRDKEPKVDTAHVQDRVWLRQEVDKLRLLLLEKRDEKRLLYDKCLAQEAMLRDVQKEHMKELRTQEEMKEKMKEVLSAVPEVAVVCQEFHSLLRYLGLKPDSKEAAEPLPQDP</sequence>
<dbReference type="PANTHER" id="PTHR15347">
    <property type="entry name" value="SPERM-ASSOCIATED ANTIGEN 5"/>
    <property type="match status" value="1"/>
</dbReference>
<organism evidence="3 4">
    <name type="scientific">Pipra filicauda</name>
    <name type="common">Wire-tailed manakin</name>
    <dbReference type="NCBI Taxonomy" id="649802"/>
    <lineage>
        <taxon>Eukaryota</taxon>
        <taxon>Metazoa</taxon>
        <taxon>Chordata</taxon>
        <taxon>Craniata</taxon>
        <taxon>Vertebrata</taxon>
        <taxon>Euteleostomi</taxon>
        <taxon>Archelosauria</taxon>
        <taxon>Archosauria</taxon>
        <taxon>Dinosauria</taxon>
        <taxon>Saurischia</taxon>
        <taxon>Theropoda</taxon>
        <taxon>Coelurosauria</taxon>
        <taxon>Aves</taxon>
        <taxon>Neognathae</taxon>
        <taxon>Neoaves</taxon>
        <taxon>Telluraves</taxon>
        <taxon>Australaves</taxon>
        <taxon>Passeriformes</taxon>
        <taxon>Pipridae</taxon>
        <taxon>Pipra</taxon>
    </lineage>
</organism>
<feature type="region of interest" description="Disordered" evidence="2">
    <location>
        <begin position="907"/>
        <end position="927"/>
    </location>
</feature>
<feature type="region of interest" description="Disordered" evidence="2">
    <location>
        <begin position="1115"/>
        <end position="1144"/>
    </location>
</feature>
<dbReference type="RefSeq" id="XP_027582591.2">
    <property type="nucleotide sequence ID" value="XM_027726790.2"/>
</dbReference>
<proteinExistence type="predicted"/>
<evidence type="ECO:0000313" key="4">
    <source>
        <dbReference type="RefSeq" id="XP_027582591.2"/>
    </source>
</evidence>
<protein>
    <submittedName>
        <fullName evidence="4">Sperm-associated antigen 5</fullName>
    </submittedName>
</protein>
<dbReference type="Proteomes" id="UP000504627">
    <property type="component" value="Unplaced"/>
</dbReference>
<dbReference type="PANTHER" id="PTHR15347:SF1">
    <property type="entry name" value="SPERM-ASSOCIATED ANTIGEN 5"/>
    <property type="match status" value="1"/>
</dbReference>
<dbReference type="InterPro" id="IPR028728">
    <property type="entry name" value="Astrin"/>
</dbReference>
<dbReference type="InParanoid" id="A0A6J2H504"/>
<evidence type="ECO:0000256" key="2">
    <source>
        <dbReference type="SAM" id="MobiDB-lite"/>
    </source>
</evidence>
<evidence type="ECO:0000256" key="1">
    <source>
        <dbReference type="SAM" id="Coils"/>
    </source>
</evidence>
<keyword evidence="3" id="KW-1185">Reference proteome</keyword>
<feature type="coiled-coil region" evidence="1">
    <location>
        <begin position="1174"/>
        <end position="1264"/>
    </location>
</feature>
<gene>
    <name evidence="4" type="primary">SPAG5</name>
</gene>
<feature type="coiled-coil region" evidence="1">
    <location>
        <begin position="654"/>
        <end position="713"/>
    </location>
</feature>
<dbReference type="GO" id="GO:0051301">
    <property type="term" value="P:cell division"/>
    <property type="evidence" value="ECO:0007669"/>
    <property type="project" value="InterPro"/>
</dbReference>
<dbReference type="CTD" id="10615"/>
<feature type="region of interest" description="Disordered" evidence="2">
    <location>
        <begin position="307"/>
        <end position="354"/>
    </location>
</feature>
<feature type="compositionally biased region" description="Basic and acidic residues" evidence="2">
    <location>
        <begin position="910"/>
        <end position="927"/>
    </location>
</feature>
<dbReference type="GO" id="GO:0051988">
    <property type="term" value="P:regulation of attachment of spindle microtubules to kinetochore"/>
    <property type="evidence" value="ECO:0007669"/>
    <property type="project" value="InterPro"/>
</dbReference>
<feature type="region of interest" description="Disordered" evidence="2">
    <location>
        <begin position="1056"/>
        <end position="1077"/>
    </location>
</feature>
<feature type="compositionally biased region" description="Low complexity" evidence="2">
    <location>
        <begin position="77"/>
        <end position="90"/>
    </location>
</feature>
<feature type="region of interest" description="Disordered" evidence="2">
    <location>
        <begin position="64"/>
        <end position="161"/>
    </location>
</feature>
<name>A0A6J2H504_9PASS</name>
<dbReference type="GeneID" id="113990915"/>
<feature type="compositionally biased region" description="Polar residues" evidence="2">
    <location>
        <begin position="91"/>
        <end position="106"/>
    </location>
</feature>
<keyword evidence="1" id="KW-0175">Coiled coil</keyword>